<dbReference type="Pfam" id="PF07963">
    <property type="entry name" value="N_methyl"/>
    <property type="match status" value="1"/>
</dbReference>
<keyword evidence="1" id="KW-0472">Membrane</keyword>
<name>K4KKS9_SIMAS</name>
<keyword evidence="3" id="KW-1185">Reference proteome</keyword>
<evidence type="ECO:0000313" key="2">
    <source>
        <dbReference type="EMBL" id="AFU98830.2"/>
    </source>
</evidence>
<evidence type="ECO:0000256" key="1">
    <source>
        <dbReference type="SAM" id="Phobius"/>
    </source>
</evidence>
<protein>
    <submittedName>
        <fullName evidence="2">Pilin</fullName>
    </submittedName>
</protein>
<accession>K4KKS9</accession>
<gene>
    <name evidence="2" type="ordered locus">M5M_08205</name>
</gene>
<dbReference type="AlphaFoldDB" id="K4KKS9"/>
<keyword evidence="1" id="KW-1133">Transmembrane helix</keyword>
<dbReference type="PROSITE" id="PS00409">
    <property type="entry name" value="PROKAR_NTER_METHYL"/>
    <property type="match status" value="1"/>
</dbReference>
<proteinExistence type="predicted"/>
<reference evidence="2 3" key="1">
    <citation type="journal article" date="2013" name="Genome Announc.">
        <title>Complete genome sequence of Simiduia agarivorans SA1(T), a marine bacterium able to degrade a variety of polysaccharides.</title>
        <authorList>
            <person name="Lin S.Y."/>
            <person name="Shieh W.Y."/>
            <person name="Chen J.S."/>
            <person name="Tang S.L."/>
        </authorList>
    </citation>
    <scope>NUCLEOTIDE SEQUENCE [LARGE SCALE GENOMIC DNA]</scope>
    <source>
        <strain evidence="3">DSM 21679 / JCM 13881 / BCRC 17597 / SA1</strain>
    </source>
</reference>
<dbReference type="STRING" id="1117647.M5M_08205"/>
<dbReference type="EMBL" id="CP003746">
    <property type="protein sequence ID" value="AFU98830.2"/>
    <property type="molecule type" value="Genomic_DNA"/>
</dbReference>
<dbReference type="eggNOG" id="COG4968">
    <property type="taxonomic scope" value="Bacteria"/>
</dbReference>
<dbReference type="InterPro" id="IPR012902">
    <property type="entry name" value="N_methyl_site"/>
</dbReference>
<dbReference type="HOGENOM" id="CLU_1853878_0_0_6"/>
<dbReference type="SUPFAM" id="SSF54523">
    <property type="entry name" value="Pili subunits"/>
    <property type="match status" value="1"/>
</dbReference>
<dbReference type="Proteomes" id="UP000000466">
    <property type="component" value="Chromosome"/>
</dbReference>
<keyword evidence="1" id="KW-0812">Transmembrane</keyword>
<dbReference type="InterPro" id="IPR045584">
    <property type="entry name" value="Pilin-like"/>
</dbReference>
<dbReference type="KEGG" id="saga:M5M_08205"/>
<dbReference type="Gene3D" id="3.30.700.10">
    <property type="entry name" value="Glycoprotein, Type 4 Pilin"/>
    <property type="match status" value="1"/>
</dbReference>
<sequence>MHNYVHKVLEVYYVQLRPSGFTLIELIAVIVILGVVSALAVPRFFSFAEDAQAAHVARVLTALKAGEQLVQAQFYAAGSPGQGVNANQTLTIDGIPVRFRNGQIRTTLNSAHVPTVPQNRNAAYTRLFFYFCRVRQRI</sequence>
<organism evidence="2 3">
    <name type="scientific">Simiduia agarivorans (strain DSM 21679 / JCM 13881 / BCRC 17597 / SA1)</name>
    <dbReference type="NCBI Taxonomy" id="1117647"/>
    <lineage>
        <taxon>Bacteria</taxon>
        <taxon>Pseudomonadati</taxon>
        <taxon>Pseudomonadota</taxon>
        <taxon>Gammaproteobacteria</taxon>
        <taxon>Cellvibrionales</taxon>
        <taxon>Cellvibrionaceae</taxon>
        <taxon>Simiduia</taxon>
    </lineage>
</organism>
<feature type="transmembrane region" description="Helical" evidence="1">
    <location>
        <begin position="20"/>
        <end position="41"/>
    </location>
</feature>
<dbReference type="NCBIfam" id="TIGR02532">
    <property type="entry name" value="IV_pilin_GFxxxE"/>
    <property type="match status" value="1"/>
</dbReference>
<evidence type="ECO:0000313" key="3">
    <source>
        <dbReference type="Proteomes" id="UP000000466"/>
    </source>
</evidence>